<reference evidence="1 2" key="1">
    <citation type="submission" date="2021-01" db="EMBL/GenBank/DDBJ databases">
        <title>Genomic Encyclopedia of Type Strains, Phase IV (KMG-IV): sequencing the most valuable type-strain genomes for metagenomic binning, comparative biology and taxonomic classification.</title>
        <authorList>
            <person name="Goeker M."/>
        </authorList>
    </citation>
    <scope>NUCLEOTIDE SEQUENCE [LARGE SCALE GENOMIC DNA]</scope>
    <source>
        <strain evidence="1 2">DSM 27382</strain>
    </source>
</reference>
<evidence type="ECO:0000313" key="1">
    <source>
        <dbReference type="EMBL" id="MBM7643557.1"/>
    </source>
</evidence>
<gene>
    <name evidence="1" type="ORF">JOC28_001868</name>
</gene>
<dbReference type="EMBL" id="JAFBEH010000052">
    <property type="protein sequence ID" value="MBM7643557.1"/>
    <property type="molecule type" value="Genomic_DNA"/>
</dbReference>
<protein>
    <submittedName>
        <fullName evidence="1">H+/gluconate symporter-like permease</fullName>
    </submittedName>
</protein>
<evidence type="ECO:0000313" key="2">
    <source>
        <dbReference type="Proteomes" id="UP000697472"/>
    </source>
</evidence>
<organism evidence="1 2">
    <name type="scientific">Streptococcus loxodontisalivarius</name>
    <dbReference type="NCBI Taxonomy" id="1349415"/>
    <lineage>
        <taxon>Bacteria</taxon>
        <taxon>Bacillati</taxon>
        <taxon>Bacillota</taxon>
        <taxon>Bacilli</taxon>
        <taxon>Lactobacillales</taxon>
        <taxon>Streptococcaceae</taxon>
        <taxon>Streptococcus</taxon>
    </lineage>
</organism>
<proteinExistence type="predicted"/>
<name>A0ABS2PU22_9STRE</name>
<keyword evidence="2" id="KW-1185">Reference proteome</keyword>
<dbReference type="RefSeq" id="WP_205010401.1">
    <property type="nucleotide sequence ID" value="NZ_JAFBEH010000052.1"/>
</dbReference>
<sequence length="80" mass="9297">MSKIIKFKDFGIENKIHISFPIFLNYSCKNCCGLCCHVNNSLFLTKKNYLDLGAYSKEIQENFVVKDIFDNYLLKCGKEC</sequence>
<dbReference type="Proteomes" id="UP000697472">
    <property type="component" value="Unassembled WGS sequence"/>
</dbReference>
<accession>A0ABS2PU22</accession>
<comment type="caution">
    <text evidence="1">The sequence shown here is derived from an EMBL/GenBank/DDBJ whole genome shotgun (WGS) entry which is preliminary data.</text>
</comment>